<feature type="region of interest" description="Disordered" evidence="1">
    <location>
        <begin position="656"/>
        <end position="702"/>
    </location>
</feature>
<accession>A0A8J2PYQ8</accession>
<evidence type="ECO:0000313" key="4">
    <source>
        <dbReference type="Proteomes" id="UP000708208"/>
    </source>
</evidence>
<evidence type="ECO:0000313" key="3">
    <source>
        <dbReference type="EMBL" id="CAG7838304.1"/>
    </source>
</evidence>
<reference evidence="3" key="1">
    <citation type="submission" date="2021-06" db="EMBL/GenBank/DDBJ databases">
        <authorList>
            <person name="Hodson N. C."/>
            <person name="Mongue J. A."/>
            <person name="Jaron S. K."/>
        </authorList>
    </citation>
    <scope>NUCLEOTIDE SEQUENCE</scope>
</reference>
<organism evidence="3 4">
    <name type="scientific">Allacma fusca</name>
    <dbReference type="NCBI Taxonomy" id="39272"/>
    <lineage>
        <taxon>Eukaryota</taxon>
        <taxon>Metazoa</taxon>
        <taxon>Ecdysozoa</taxon>
        <taxon>Arthropoda</taxon>
        <taxon>Hexapoda</taxon>
        <taxon>Collembola</taxon>
        <taxon>Symphypleona</taxon>
        <taxon>Sminthuridae</taxon>
        <taxon>Allacma</taxon>
    </lineage>
</organism>
<feature type="region of interest" description="Disordered" evidence="1">
    <location>
        <begin position="901"/>
        <end position="1027"/>
    </location>
</feature>
<comment type="caution">
    <text evidence="3">The sequence shown here is derived from an EMBL/GenBank/DDBJ whole genome shotgun (WGS) entry which is preliminary data.</text>
</comment>
<proteinExistence type="predicted"/>
<dbReference type="EMBL" id="CAJVCH010571702">
    <property type="protein sequence ID" value="CAG7838304.1"/>
    <property type="molecule type" value="Genomic_DNA"/>
</dbReference>
<dbReference type="Pfam" id="PF07679">
    <property type="entry name" value="I-set"/>
    <property type="match status" value="1"/>
</dbReference>
<dbReference type="OrthoDB" id="10072397at2759"/>
<feature type="region of interest" description="Disordered" evidence="1">
    <location>
        <begin position="809"/>
        <end position="888"/>
    </location>
</feature>
<feature type="compositionally biased region" description="Acidic residues" evidence="1">
    <location>
        <begin position="350"/>
        <end position="359"/>
    </location>
</feature>
<dbReference type="SMART" id="SM00409">
    <property type="entry name" value="IG"/>
    <property type="match status" value="1"/>
</dbReference>
<feature type="region of interest" description="Disordered" evidence="1">
    <location>
        <begin position="749"/>
        <end position="771"/>
    </location>
</feature>
<feature type="compositionally biased region" description="Acidic residues" evidence="1">
    <location>
        <begin position="1000"/>
        <end position="1013"/>
    </location>
</feature>
<dbReference type="AlphaFoldDB" id="A0A8J2PYQ8"/>
<feature type="compositionally biased region" description="Acidic residues" evidence="1">
    <location>
        <begin position="1048"/>
        <end position="1057"/>
    </location>
</feature>
<dbReference type="Proteomes" id="UP000708208">
    <property type="component" value="Unassembled WGS sequence"/>
</dbReference>
<feature type="domain" description="Immunoglobulin" evidence="2">
    <location>
        <begin position="446"/>
        <end position="534"/>
    </location>
</feature>
<feature type="region of interest" description="Disordered" evidence="1">
    <location>
        <begin position="1043"/>
        <end position="1140"/>
    </location>
</feature>
<evidence type="ECO:0000256" key="1">
    <source>
        <dbReference type="SAM" id="MobiDB-lite"/>
    </source>
</evidence>
<feature type="compositionally biased region" description="Polar residues" evidence="1">
    <location>
        <begin position="856"/>
        <end position="874"/>
    </location>
</feature>
<dbReference type="InterPro" id="IPR003599">
    <property type="entry name" value="Ig_sub"/>
</dbReference>
<keyword evidence="4" id="KW-1185">Reference proteome</keyword>
<feature type="compositionally biased region" description="Acidic residues" evidence="1">
    <location>
        <begin position="1158"/>
        <end position="1174"/>
    </location>
</feature>
<feature type="region of interest" description="Disordered" evidence="1">
    <location>
        <begin position="1158"/>
        <end position="1235"/>
    </location>
</feature>
<feature type="compositionally biased region" description="Polar residues" evidence="1">
    <location>
        <begin position="944"/>
        <end position="953"/>
    </location>
</feature>
<feature type="compositionally biased region" description="Basic and acidic residues" evidence="1">
    <location>
        <begin position="761"/>
        <end position="771"/>
    </location>
</feature>
<feature type="compositionally biased region" description="Acidic residues" evidence="1">
    <location>
        <begin position="404"/>
        <end position="415"/>
    </location>
</feature>
<feature type="compositionally biased region" description="Polar residues" evidence="1">
    <location>
        <begin position="961"/>
        <end position="987"/>
    </location>
</feature>
<feature type="compositionally biased region" description="Low complexity" evidence="1">
    <location>
        <begin position="924"/>
        <end position="943"/>
    </location>
</feature>
<dbReference type="InterPro" id="IPR013098">
    <property type="entry name" value="Ig_I-set"/>
</dbReference>
<protein>
    <recommendedName>
        <fullName evidence="2">Immunoglobulin domain-containing protein</fullName>
    </recommendedName>
</protein>
<feature type="compositionally biased region" description="Low complexity" evidence="1">
    <location>
        <begin position="1075"/>
        <end position="1086"/>
    </location>
</feature>
<evidence type="ECO:0000259" key="2">
    <source>
        <dbReference type="SMART" id="SM00409"/>
    </source>
</evidence>
<sequence>MWSLFVGWTILSFAFYLFSLYVGWEWVEKRLRNTGNSNRGSHTSTNWSFAAGQPRTNTRVITNNKVRDYIEHLVTKQLGGSPPEVSTVTSSTKPQHCDKYDKLFHNYHEKLTTAVVDLGKSLHLRPPNFDNEGTVHMYSQPATETAEENFSKLLVEVKDAAMDLAPFEDDQTFISKSVLDDGETVITNVLSSNAPTTTTYEEILSTAILNKVVNDIGLGGGRKSLSPVISVVDSAVQTDNDGELSATGSGKYNVKSWVTTTDGFSNFSDDDISLGTSSSNWSGGDGINPPVVQQIEEHVEITYETNETDSDTSQDESSRLTQQQRPRKTNNKKTKNEPVPFPEHGVDIVDSPDENDEDEPSKKVSQVAAWEENWLFKKKKKPILFSKMAAESVPMLVPNPSATDNDDNEEDKQSDIEDDDFIGDYFEFPGGGDNQAYEESIDIKWPEDAQVATGKTARFSVTLSDAENAPPIWRSLKTKRILTSQSKKIEIKASPPKYTLIMYDPQESDAGEYEVVVRNESGSEISHSFSLSIKPSERKKVAPSFNTIPDIVRVTTSTDPVTIDFEIAGHPEPVVNIFKGSDIITSIDDKGSGRWTLTLNRTGTKISQNLSGEYIAVATNTLGTTRVVFRIEDSKDGIDEVPVEATEVVETYNGISVRSQGDDDNNSTSSSSPAEETLKETSQSLVLNDTLELEDQDDPTKRFTVAEREKMKWANPVKLDFNPYAPENLAKRIRAGRTSRDLVLGATNMADDDEKDPDEDSFLKTDKRDFKTQSTPEPKIILVQKPWNTIPSDLGGVKLPSVKQLAQQFSPVSEKTPTDFGKPLTPVKDIGGMRGIQFRKKFDTMPSRLPSVLPKSPSSDDGVQTLSSLRSRASVSPPRTHYSDYDDDLQEIRQRNQVQNLARKFYHEPNQGRSPMYLPPRDMSTSLRPTSSSSSEENLPPASTTKIITSNENPVPVLLEETNSPDTTLPSSHLTSNTNAEGIQLVQNPEVLLEQPLNESTEEDNLANEEDTMIQEHPSGGLPTEEKIPTDIIVEARQLQSEPRLIEEINEPIESSEDTVSVSTIEPSPKQFIAPEEPSTPSSSSTNDHSMTVVPTPAEEPTLSQSASDTDEMDESFVFIPPLPKTPPPKPRLSSSNEAPFMLITDPNGVVQDLLAIDEEQSLPDAEVFEDNEGPEVPRSPVTSEIVIDQTNDSVDDRSIENDSEGEEFETNTTTTEDRTDKSEASPQDELDAQLEEAKRIESETLRKLTRQIVRQARFRKGGKMAQEEK</sequence>
<feature type="compositionally biased region" description="Pro residues" evidence="1">
    <location>
        <begin position="1121"/>
        <end position="1131"/>
    </location>
</feature>
<gene>
    <name evidence="3" type="ORF">AFUS01_LOCUS47288</name>
</gene>
<feature type="region of interest" description="Disordered" evidence="1">
    <location>
        <begin position="305"/>
        <end position="366"/>
    </location>
</feature>
<feature type="compositionally biased region" description="Acidic residues" evidence="1">
    <location>
        <begin position="750"/>
        <end position="760"/>
    </location>
</feature>
<feature type="region of interest" description="Disordered" evidence="1">
    <location>
        <begin position="396"/>
        <end position="415"/>
    </location>
</feature>
<name>A0A8J2PYQ8_9HEXA</name>